<sequence length="113" mass="12949">MTLAYNIANDPELRKAFKMGGVRLTLRTLSKFDTVDARHLKVRLRDENPVPDITKRAEGVLSQEGTLIPYNKIDPDRIKAELEMLLNPQVSAADIRSWVRENFDELDVLTTLR</sequence>
<reference evidence="1" key="1">
    <citation type="journal article" date="2015" name="Nature">
        <title>Complex archaea that bridge the gap between prokaryotes and eukaryotes.</title>
        <authorList>
            <person name="Spang A."/>
            <person name="Saw J.H."/>
            <person name="Jorgensen S.L."/>
            <person name="Zaremba-Niedzwiedzka K."/>
            <person name="Martijn J."/>
            <person name="Lind A.E."/>
            <person name="van Eijk R."/>
            <person name="Schleper C."/>
            <person name="Guy L."/>
            <person name="Ettema T.J."/>
        </authorList>
    </citation>
    <scope>NUCLEOTIDE SEQUENCE</scope>
</reference>
<protein>
    <submittedName>
        <fullName evidence="1">Uncharacterized protein</fullName>
    </submittedName>
</protein>
<dbReference type="EMBL" id="LAZR01023386">
    <property type="protein sequence ID" value="KKL78664.1"/>
    <property type="molecule type" value="Genomic_DNA"/>
</dbReference>
<feature type="non-terminal residue" evidence="1">
    <location>
        <position position="113"/>
    </location>
</feature>
<accession>A0A0F9EX69</accession>
<organism evidence="1">
    <name type="scientific">marine sediment metagenome</name>
    <dbReference type="NCBI Taxonomy" id="412755"/>
    <lineage>
        <taxon>unclassified sequences</taxon>
        <taxon>metagenomes</taxon>
        <taxon>ecological metagenomes</taxon>
    </lineage>
</organism>
<evidence type="ECO:0000313" key="1">
    <source>
        <dbReference type="EMBL" id="KKL78664.1"/>
    </source>
</evidence>
<gene>
    <name evidence="1" type="ORF">LCGC14_2022560</name>
</gene>
<name>A0A0F9EX69_9ZZZZ</name>
<comment type="caution">
    <text evidence="1">The sequence shown here is derived from an EMBL/GenBank/DDBJ whole genome shotgun (WGS) entry which is preliminary data.</text>
</comment>
<proteinExistence type="predicted"/>
<dbReference type="AlphaFoldDB" id="A0A0F9EX69"/>